<accession>A0A1D3MUI3</accession>
<sequence>MYTFTLDFTVSIRMARPPAKEVQVERSSAIQLNKSKPGLTERLITVIR</sequence>
<organism evidence="1 2">
    <name type="scientific">Bacillus mycoides</name>
    <dbReference type="NCBI Taxonomy" id="1405"/>
    <lineage>
        <taxon>Bacteria</taxon>
        <taxon>Bacillati</taxon>
        <taxon>Bacillota</taxon>
        <taxon>Bacilli</taxon>
        <taxon>Bacillales</taxon>
        <taxon>Bacillaceae</taxon>
        <taxon>Bacillus</taxon>
        <taxon>Bacillus cereus group</taxon>
    </lineage>
</organism>
<gene>
    <name evidence="1" type="ORF">BWGO95_00760</name>
</gene>
<dbReference type="Proteomes" id="UP000195696">
    <property type="component" value="Unassembled WGS sequence"/>
</dbReference>
<evidence type="ECO:0000313" key="1">
    <source>
        <dbReference type="EMBL" id="SCV25059.1"/>
    </source>
</evidence>
<dbReference type="EMBL" id="FMAK01000018">
    <property type="protein sequence ID" value="SCV25059.1"/>
    <property type="molecule type" value="Genomic_DNA"/>
</dbReference>
<name>A0A1D3MUI3_BACMY</name>
<reference evidence="1 2" key="1">
    <citation type="submission" date="2016-08" db="EMBL/GenBank/DDBJ databases">
        <authorList>
            <person name="Seilhamer J.J."/>
        </authorList>
    </citation>
    <scope>NUCLEOTIDE SEQUENCE [LARGE SCALE GENOMIC DNA]</scope>
    <source>
        <strain evidence="1 2">SDA_GO95</strain>
    </source>
</reference>
<dbReference type="AlphaFoldDB" id="A0A1D3MUI3"/>
<protein>
    <submittedName>
        <fullName evidence="1">Uncharacterized protein</fullName>
    </submittedName>
</protein>
<evidence type="ECO:0000313" key="2">
    <source>
        <dbReference type="Proteomes" id="UP000195696"/>
    </source>
</evidence>
<proteinExistence type="predicted"/>